<feature type="domain" description="Reverse transcriptase" evidence="1">
    <location>
        <begin position="1"/>
        <end position="286"/>
    </location>
</feature>
<protein>
    <submittedName>
        <fullName evidence="2">Reverse transcriptase (RNA-dependent DNA polymerase)</fullName>
    </submittedName>
</protein>
<dbReference type="GO" id="GO:0003964">
    <property type="term" value="F:RNA-directed DNA polymerase activity"/>
    <property type="evidence" value="ECO:0007669"/>
    <property type="project" value="UniProtKB-KW"/>
</dbReference>
<proteinExistence type="predicted"/>
<dbReference type="RefSeq" id="WP_143596012.1">
    <property type="nucleotide sequence ID" value="NZ_OBEK01000002.1"/>
</dbReference>
<gene>
    <name evidence="2" type="ORF">SAMN05421503_1402</name>
</gene>
<sequence>MSEEKEIAKKIISSGYFADQIPGEFKSTTLSQNIDKLELTKSKLSKDGLNKWCKLIDYSIPKTENFRRILSVPHPLHYILLARLIEDNWVNLESHFSKSQFSLTTPQISEGSIKPKYKMSEMINRRVHNLVLKRYILQADITRYYPSIYTHSIPWALHTKEIAKANPRDDGYFGNVIDRLVRNLQDGQTVGIPIGPVVSLIIQEIVGSTIDDEFQREYGDGLVGYRYTDDMEYYFSSSEEAERALNILNKTLKKYGLDLNNSKTKVIKIPQVLESEWLYYFKKYEFRRDKKDKRKSIYLQHIDIKEFFSTAYRYKIQLNEKGILNYAVKVLRGVVIYRENWDIFESLLLQSILVDSSIIPTVFETIEGYKYRGYPLNNERIKSFINVLIRDNVELRNDFEVSWALSFAAKLDISIDEDVSKLLLKNDNAIINILVMILNSKNLLKGDLDFSYYETLLTEESLYDSNWLFYYECCFHGWLGKDKNNQHFKGDKFFEQLLNNNVSFVDPTYSRVLKEVKRSIISLCLKHYKTNMKTLEAEEIMSKVIEEYSFSMEGDLEELNIELVNEINKIKT</sequence>
<keyword evidence="3" id="KW-1185">Reference proteome</keyword>
<dbReference type="EMBL" id="OBEK01000002">
    <property type="protein sequence ID" value="SNZ09889.1"/>
    <property type="molecule type" value="Genomic_DNA"/>
</dbReference>
<evidence type="ECO:0000313" key="3">
    <source>
        <dbReference type="Proteomes" id="UP000219356"/>
    </source>
</evidence>
<name>A0A285NK95_9BACI</name>
<feature type="non-terminal residue" evidence="2">
    <location>
        <position position="572"/>
    </location>
</feature>
<evidence type="ECO:0000313" key="2">
    <source>
        <dbReference type="EMBL" id="SNZ09889.1"/>
    </source>
</evidence>
<dbReference type="AlphaFoldDB" id="A0A285NK95"/>
<keyword evidence="2" id="KW-0808">Transferase</keyword>
<organism evidence="2 3">
    <name type="scientific">Terribacillus aidingensis</name>
    <dbReference type="NCBI Taxonomy" id="586416"/>
    <lineage>
        <taxon>Bacteria</taxon>
        <taxon>Bacillati</taxon>
        <taxon>Bacillota</taxon>
        <taxon>Bacilli</taxon>
        <taxon>Bacillales</taxon>
        <taxon>Bacillaceae</taxon>
        <taxon>Terribacillus</taxon>
    </lineage>
</organism>
<keyword evidence="2" id="KW-0695">RNA-directed DNA polymerase</keyword>
<dbReference type="Pfam" id="PF00078">
    <property type="entry name" value="RVT_1"/>
    <property type="match status" value="1"/>
</dbReference>
<reference evidence="3" key="1">
    <citation type="submission" date="2017-09" db="EMBL/GenBank/DDBJ databases">
        <authorList>
            <person name="Varghese N."/>
            <person name="Submissions S."/>
        </authorList>
    </citation>
    <scope>NUCLEOTIDE SEQUENCE [LARGE SCALE GENOMIC DNA]</scope>
    <source>
        <strain evidence="3">CGMCC 1.8913</strain>
    </source>
</reference>
<dbReference type="InterPro" id="IPR000477">
    <property type="entry name" value="RT_dom"/>
</dbReference>
<accession>A0A285NK95</accession>
<dbReference type="OrthoDB" id="9780724at2"/>
<dbReference type="CDD" id="cd01646">
    <property type="entry name" value="RT_Bac_retron_I"/>
    <property type="match status" value="1"/>
</dbReference>
<dbReference type="Proteomes" id="UP000219356">
    <property type="component" value="Unassembled WGS sequence"/>
</dbReference>
<evidence type="ECO:0000259" key="1">
    <source>
        <dbReference type="PROSITE" id="PS50878"/>
    </source>
</evidence>
<dbReference type="PROSITE" id="PS50878">
    <property type="entry name" value="RT_POL"/>
    <property type="match status" value="1"/>
</dbReference>
<keyword evidence="2" id="KW-0548">Nucleotidyltransferase</keyword>